<dbReference type="InterPro" id="IPR032820">
    <property type="entry name" value="ATPase_put"/>
</dbReference>
<dbReference type="AlphaFoldDB" id="F4MMI0"/>
<evidence type="ECO:0000313" key="3">
    <source>
        <dbReference type="EMBL" id="CBL87466.1"/>
    </source>
</evidence>
<keyword evidence="1" id="KW-1133">Transmembrane helix</keyword>
<evidence type="ECO:0000256" key="1">
    <source>
        <dbReference type="SAM" id="Phobius"/>
    </source>
</evidence>
<keyword evidence="1" id="KW-0472">Membrane</keyword>
<gene>
    <name evidence="2" type="ORF">S18_1049_0024</name>
    <name evidence="3" type="ORF">S18_858_0019</name>
</gene>
<dbReference type="EMBL" id="FQ032824">
    <property type="protein sequence ID" value="CBL87466.1"/>
    <property type="molecule type" value="Genomic_DNA"/>
</dbReference>
<dbReference type="Pfam" id="PF09527">
    <property type="entry name" value="ATPase_gene1"/>
    <property type="match status" value="1"/>
</dbReference>
<name>F4MMI0_9BACT</name>
<evidence type="ECO:0000313" key="2">
    <source>
        <dbReference type="EMBL" id="CBL87343.1"/>
    </source>
</evidence>
<feature type="transmembrane region" description="Helical" evidence="1">
    <location>
        <begin position="36"/>
        <end position="53"/>
    </location>
</feature>
<dbReference type="EMBL" id="FQ032818">
    <property type="protein sequence ID" value="CBL87343.1"/>
    <property type="molecule type" value="Genomic_DNA"/>
</dbReference>
<proteinExistence type="predicted"/>
<keyword evidence="1" id="KW-0812">Transmembrane</keyword>
<sequence>MRAPLHIAYQMVVIMALGGMAGIYCKNNFPTYGSWYMIGILLFALIAAVYLAIKDFI</sequence>
<protein>
    <submittedName>
        <fullName evidence="3">Membrane protein</fullName>
    </submittedName>
</protein>
<accession>F4MMI0</accession>
<reference evidence="2" key="1">
    <citation type="submission" date="2010-05" db="EMBL/GenBank/DDBJ databases">
        <authorList>
            <person name="Genoscope - CEA"/>
        </authorList>
    </citation>
    <scope>NUCLEOTIDE SEQUENCE</scope>
</reference>
<reference evidence="2" key="2">
    <citation type="journal article" date="2012" name="Environ. Microbiol.">
        <title>Genomic content of uncultured Bacteroidetes from contrasting oceanic provinces in the North Atlantic Ocean.</title>
        <authorList>
            <person name="Gomez-Pereira P.R."/>
            <person name="Schuler M."/>
            <person name="Fuchs B.M."/>
            <person name="Bennke C."/>
            <person name="Teeling H."/>
            <person name="Waldmann J."/>
            <person name="Richter M."/>
            <person name="Barbe V."/>
            <person name="Bataille E."/>
            <person name="Glockner F.O."/>
            <person name="Amann R."/>
        </authorList>
    </citation>
    <scope>NUCLEOTIDE SEQUENCE</scope>
</reference>
<feature type="transmembrane region" description="Helical" evidence="1">
    <location>
        <begin position="7"/>
        <end position="24"/>
    </location>
</feature>
<organism evidence="2">
    <name type="scientific">uncultured Sphingobacteriia bacterium</name>
    <dbReference type="NCBI Taxonomy" id="246143"/>
    <lineage>
        <taxon>Bacteria</taxon>
        <taxon>Pseudomonadati</taxon>
        <taxon>Bacteroidota</taxon>
        <taxon>Sphingobacteriia</taxon>
        <taxon>environmental samples</taxon>
    </lineage>
</organism>